<dbReference type="EMBL" id="CP043875">
    <property type="protein sequence ID" value="WOF16968.1"/>
    <property type="molecule type" value="Genomic_DNA"/>
</dbReference>
<dbReference type="PANTHER" id="PTHR36194:SF1">
    <property type="entry name" value="S-LAYER-LIKE PROTEIN"/>
    <property type="match status" value="1"/>
</dbReference>
<feature type="domain" description="DUF3344" evidence="2">
    <location>
        <begin position="313"/>
        <end position="586"/>
    </location>
</feature>
<feature type="domain" description="PEGA" evidence="1">
    <location>
        <begin position="697"/>
        <end position="754"/>
    </location>
</feature>
<dbReference type="InterPro" id="IPR021779">
    <property type="entry name" value="DUF3344"/>
</dbReference>
<dbReference type="InterPro" id="IPR013229">
    <property type="entry name" value="PEGA"/>
</dbReference>
<dbReference type="RefSeq" id="WP_317136413.1">
    <property type="nucleotide sequence ID" value="NZ_CP043875.1"/>
</dbReference>
<dbReference type="Pfam" id="PF11824">
    <property type="entry name" value="DUF3344"/>
    <property type="match status" value="1"/>
</dbReference>
<evidence type="ECO:0000313" key="3">
    <source>
        <dbReference type="EMBL" id="WOF16968.1"/>
    </source>
</evidence>
<gene>
    <name evidence="3" type="ORF">F1737_09855</name>
</gene>
<dbReference type="Pfam" id="PF08308">
    <property type="entry name" value="PEGA"/>
    <property type="match status" value="4"/>
</dbReference>
<evidence type="ECO:0000313" key="4">
    <source>
        <dbReference type="Proteomes" id="UP001301797"/>
    </source>
</evidence>
<accession>A0AA97FET3</accession>
<dbReference type="KEGG" id="mefw:F1737_09855"/>
<sequence>MPANRTVLFFVLVFLAALSGQAFAGTGEITAIKYANDGVTVIDEKTIDYKWMEKNLPVYGDGVTHYYHQGPVFEAKWEEVHPDLPYNMWNPEEDINYETKDMGAVKGSSVRDICDLVSSMDEGDEVKIVSEDGFFKYFPYENVYSPPSRQGEIVIAWYTGSSESSGYVPLDYREGMRLVFLADTTTNPTGDHVFGITDMEKSLDEDCWHYFNGVYPTTTGLSIQKISRVEIYSDDDPPNGILNIKSTPSGATVFIDDEEYALTDCNIDTLDEGSYLVRVEKDGYKPSEEKSVSISLCTQTSLEFTLEEQTSEYFGKELRLFEKGSVNGSVFVLKTDGNPEVLGSDDLAKYTLKTGISKSDEINSARLFVYIGNSRDTSLKSGLKPECEVLFNGKKKEPEREYFDLSKDVPSYYSETFAYDVKDSLKSGDEQIITVKNTGNSDSEFTSYGAALFLTVKNESCDRILWWGYEGCDIIMANPNPEGEEGEFITSANQNGDVEASPGEARLSIIYSCPEDPPGLSEKGENSVFFNDEEWFGVLNTDDSCLKSFESDVLPFMKKSNNEIRIKSIEGSKNGALIETRNVFLINKAGGLKTGASDESNEDAGDIRKADNPASVISGADNKSAVTTGINETLGNAVGEKPESVGILEGFISGIWKLIFGEEEVSSVSIKETDLQVAGGENKNSESDKDIQNKKNYDISVKSNPRGALIYLDGVYTGKTTPEVFLIPAGESHKFSIKKDYYQDYDEIVTAGSDCEIVADMTSLSKIISDKEKFDLFSEIPANSNSGGLYVNGPSKGLSIYIDNKDTSRITPDVVSGIKAGRHTVTLGKKTTTSTGRESLEKTGSLGVYVYGDSVCGVFVPESENTKGSDISFDSAVYKDNSVSFKGVYSGLTIPCESEITGSDSYLTVLDEDRYLSYYIQPDARVSHNFKIEPYNDRLYEIYVESEPKGAEIFIDGFRTGFSTPYKIDGLSCGFHEVTLSKPGYIPSSGTVRILMGSDEEFAGVVHVEMKEYPSGRLYVTSKTDGAKIYINGKYSGEITPHLFTDMNIGTYAVKLVSGSSKKEIDSVTIEPYETFECYANLGV</sequence>
<evidence type="ECO:0000259" key="1">
    <source>
        <dbReference type="Pfam" id="PF08308"/>
    </source>
</evidence>
<protein>
    <submittedName>
        <fullName evidence="3">PEGA domain-containing protein</fullName>
    </submittedName>
</protein>
<feature type="domain" description="PEGA" evidence="1">
    <location>
        <begin position="240"/>
        <end position="308"/>
    </location>
</feature>
<dbReference type="Proteomes" id="UP001301797">
    <property type="component" value="Chromosome"/>
</dbReference>
<reference evidence="3 4" key="1">
    <citation type="submission" date="2019-09" db="EMBL/GenBank/DDBJ databases">
        <title>The complete genome of Methanoplanus sp. FWC-SCC4.</title>
        <authorList>
            <person name="Chen S.-C."/>
            <person name="Zhou Y.-Z."/>
            <person name="Lai M.-C."/>
        </authorList>
    </citation>
    <scope>NUCLEOTIDE SEQUENCE [LARGE SCALE GENOMIC DNA]</scope>
    <source>
        <strain evidence="3 4">FWC-SCC4</strain>
    </source>
</reference>
<organism evidence="3 4">
    <name type="scientific">Methanochimaera problematica</name>
    <dbReference type="NCBI Taxonomy" id="2609417"/>
    <lineage>
        <taxon>Archaea</taxon>
        <taxon>Methanobacteriati</taxon>
        <taxon>Methanobacteriota</taxon>
        <taxon>Stenosarchaea group</taxon>
        <taxon>Methanomicrobia</taxon>
        <taxon>Methanomicrobiales</taxon>
        <taxon>Methanomicrobiaceae</taxon>
        <taxon>Methanochimaera</taxon>
    </lineage>
</organism>
<feature type="domain" description="PEGA" evidence="1">
    <location>
        <begin position="940"/>
        <end position="994"/>
    </location>
</feature>
<dbReference type="AlphaFoldDB" id="A0AA97FET3"/>
<feature type="domain" description="PEGA" evidence="1">
    <location>
        <begin position="1016"/>
        <end position="1082"/>
    </location>
</feature>
<dbReference type="PANTHER" id="PTHR36194">
    <property type="entry name" value="S-LAYER-LIKE PROTEIN"/>
    <property type="match status" value="1"/>
</dbReference>
<evidence type="ECO:0000259" key="2">
    <source>
        <dbReference type="Pfam" id="PF11824"/>
    </source>
</evidence>
<name>A0AA97FET3_9EURY</name>
<dbReference type="GeneID" id="85230473"/>
<proteinExistence type="predicted"/>
<keyword evidence="4" id="KW-1185">Reference proteome</keyword>